<keyword evidence="2" id="KW-0863">Zinc-finger</keyword>
<evidence type="ECO:0000256" key="2">
    <source>
        <dbReference type="PROSITE-ProRule" id="PRU00047"/>
    </source>
</evidence>
<comment type="similarity">
    <text evidence="1">Belongs to the protein kinase superfamily. ADCK protein kinase family.</text>
</comment>
<feature type="region of interest" description="Disordered" evidence="3">
    <location>
        <begin position="966"/>
        <end position="988"/>
    </location>
</feature>
<feature type="region of interest" description="Disordered" evidence="3">
    <location>
        <begin position="908"/>
        <end position="941"/>
    </location>
</feature>
<dbReference type="PANTHER" id="PTHR10566:SF113">
    <property type="entry name" value="PROTEIN ACTIVITY OF BC1 COMPLEX KINASE 7, CHLOROPLASTIC"/>
    <property type="match status" value="1"/>
</dbReference>
<dbReference type="InterPro" id="IPR001878">
    <property type="entry name" value="Znf_CCHC"/>
</dbReference>
<dbReference type="SUPFAM" id="SSF57756">
    <property type="entry name" value="Retrovirus zinc finger-like domains"/>
    <property type="match status" value="1"/>
</dbReference>
<evidence type="ECO:0000313" key="6">
    <source>
        <dbReference type="Proteomes" id="UP000186817"/>
    </source>
</evidence>
<feature type="region of interest" description="Disordered" evidence="3">
    <location>
        <begin position="448"/>
        <end position="496"/>
    </location>
</feature>
<comment type="caution">
    <text evidence="5">The sequence shown here is derived from an EMBL/GenBank/DDBJ whole genome shotgun (WGS) entry which is preliminary data.</text>
</comment>
<evidence type="ECO:0000256" key="3">
    <source>
        <dbReference type="SAM" id="MobiDB-lite"/>
    </source>
</evidence>
<sequence>MRSNKQASQAKELQRRAAVRLKELLISLGPTFVKLGQSLSVRPDVLNEIFLAEFQEFQDGVAPFDHDEAVKLGKKQELRAAEEPRADSMSNAGGMISKTKEGVPQWSGEASSFTEYEEQCLLYEQSVEYHKRYMVGPRLISELQGPARRLVVGKKADWVSFPGGVQVLLNALRASLGKPQVSEMADYLTKYFRQTRRKAQESMADYITRKCEVYLRAQQALRRVLPQHLKAGRSSAGNLGAGLGPSQWSRTSVESAELGSQAAAPVAETTGDNTTETETEVTQDGNQSQWGDWQWNQWSYWQRGWYGYQTGWNTDWWSQSQRPYEDSKDDEPVVEILPDFVQGWYLLFDASLNTTERNLIHTAVQGDYSLQRIAQELRSQWDDNNIRQRDSRHQTSYLGEAEDEIEDDDFGLQEGYTAEHLSEEGQALVAEAEEEAQSALAALHQAKRTLREAREKQHQVRMSRQYFKSPGSNRLGSSSAGPKPGKPTSWSQSRPKDDSKMICLKCNKMGHRAANCPQRDQQAQHTDEQVESAPFICYGEMALSANSLEQNDEPMMTTQEAMKQGWCVVDGGATWTLGSLVAVQNVLDKNVEVTGHTKLLNVDTGRKPIFSFGNSSENQCMSTIELGVQAGTKEGKLTVHTLDAGSGPILLSVASLRALGAIVDFSSDLMVFTKLDPQRIVQARRSQSGHQLLPLCGNMFENSFQVGGEEFRSSEKSESHMQKRAENVSHNMNEYTVNHSMCHNMNLDRQNKASLQSLLRQRGEEPPKGWTKIDLRQRLLELEPALGEPSAKSSNKTELQEWVARINRARTKKATMVELCAKDLEMNLSGNETIPTLERMAMQKVLQISTPMATDVVGFGRHAALEYQDINLYQVAYREWVLRTDAEETGCDYRLRRLAQWLKANPVDKTEKEVRSKPKLPTKAKMMSESHAAASSSAPSSVDRDMLTILQNLTGTIQDLKEEMAELKGERPRKRDPAKNPSETTSDGYMKARSGVVVTLRHSIFSYAALQQSNRGHYAATELIHAEEYAKELLQRQDFSEAACLELVKRLPLKAQQTREGKLGSDKVMYHVFGAYAHGNQYGNCSRTKHMHQSVKYLNQFLKNQTPSGCKWTSIVVNQGTSMPMHRDVNNLATQPNIVLGMGQYDNGGLWVQDTEQARVMGLNKVDKPELLTARRTPHGEEVWGRVHPTRGQVVMFPPKAWHQTEEWSGERVVLSAYSSRGLPHLEQQELEELR</sequence>
<keyword evidence="2" id="KW-0862">Zinc</keyword>
<evidence type="ECO:0000313" key="5">
    <source>
        <dbReference type="EMBL" id="OLP88499.1"/>
    </source>
</evidence>
<feature type="compositionally biased region" description="Basic and acidic residues" evidence="3">
    <location>
        <begin position="449"/>
        <end position="458"/>
    </location>
</feature>
<feature type="compositionally biased region" description="Low complexity" evidence="3">
    <location>
        <begin position="929"/>
        <end position="941"/>
    </location>
</feature>
<dbReference type="InterPro" id="IPR050154">
    <property type="entry name" value="UbiB_kinase"/>
</dbReference>
<organism evidence="5 6">
    <name type="scientific">Symbiodinium microadriaticum</name>
    <name type="common">Dinoflagellate</name>
    <name type="synonym">Zooxanthella microadriatica</name>
    <dbReference type="NCBI Taxonomy" id="2951"/>
    <lineage>
        <taxon>Eukaryota</taxon>
        <taxon>Sar</taxon>
        <taxon>Alveolata</taxon>
        <taxon>Dinophyceae</taxon>
        <taxon>Suessiales</taxon>
        <taxon>Symbiodiniaceae</taxon>
        <taxon>Symbiodinium</taxon>
    </lineage>
</organism>
<dbReference type="Proteomes" id="UP000186817">
    <property type="component" value="Unassembled WGS sequence"/>
</dbReference>
<accession>A0A1Q9D004</accession>
<proteinExistence type="inferred from homology"/>
<reference evidence="5 6" key="1">
    <citation type="submission" date="2016-02" db="EMBL/GenBank/DDBJ databases">
        <title>Genome analysis of coral dinoflagellate symbionts highlights evolutionary adaptations to a symbiotic lifestyle.</title>
        <authorList>
            <person name="Aranda M."/>
            <person name="Li Y."/>
            <person name="Liew Y.J."/>
            <person name="Baumgarten S."/>
            <person name="Simakov O."/>
            <person name="Wilson M."/>
            <person name="Piel J."/>
            <person name="Ashoor H."/>
            <person name="Bougouffa S."/>
            <person name="Bajic V.B."/>
            <person name="Ryu T."/>
            <person name="Ravasi T."/>
            <person name="Bayer T."/>
            <person name="Micklem G."/>
            <person name="Kim H."/>
            <person name="Bhak J."/>
            <person name="Lajeunesse T.C."/>
            <person name="Voolstra C.R."/>
        </authorList>
    </citation>
    <scope>NUCLEOTIDE SEQUENCE [LARGE SCALE GENOMIC DNA]</scope>
    <source>
        <strain evidence="5 6">CCMP2467</strain>
    </source>
</reference>
<feature type="compositionally biased region" description="Basic and acidic residues" evidence="3">
    <location>
        <begin position="966"/>
        <end position="978"/>
    </location>
</feature>
<dbReference type="GO" id="GO:0008270">
    <property type="term" value="F:zinc ion binding"/>
    <property type="evidence" value="ECO:0007669"/>
    <property type="project" value="UniProtKB-KW"/>
</dbReference>
<evidence type="ECO:0000259" key="4">
    <source>
        <dbReference type="PROSITE" id="PS50158"/>
    </source>
</evidence>
<keyword evidence="2" id="KW-0479">Metal-binding</keyword>
<dbReference type="SMART" id="SM00343">
    <property type="entry name" value="ZnF_C2HC"/>
    <property type="match status" value="1"/>
</dbReference>
<feature type="domain" description="CCHC-type" evidence="4">
    <location>
        <begin position="503"/>
        <end position="518"/>
    </location>
</feature>
<evidence type="ECO:0000256" key="1">
    <source>
        <dbReference type="ARBA" id="ARBA00009670"/>
    </source>
</evidence>
<keyword evidence="6" id="KW-1185">Reference proteome</keyword>
<feature type="compositionally biased region" description="Polar residues" evidence="3">
    <location>
        <begin position="470"/>
        <end position="480"/>
    </location>
</feature>
<feature type="region of interest" description="Disordered" evidence="3">
    <location>
        <begin position="80"/>
        <end position="102"/>
    </location>
</feature>
<dbReference type="PANTHER" id="PTHR10566">
    <property type="entry name" value="CHAPERONE-ACTIVITY OF BC1 COMPLEX CABC1 -RELATED"/>
    <property type="match status" value="1"/>
</dbReference>
<dbReference type="OrthoDB" id="6127576at2759"/>
<dbReference type="PROSITE" id="PS50158">
    <property type="entry name" value="ZF_CCHC"/>
    <property type="match status" value="1"/>
</dbReference>
<dbReference type="EMBL" id="LSRX01000810">
    <property type="protein sequence ID" value="OLP88499.1"/>
    <property type="molecule type" value="Genomic_DNA"/>
</dbReference>
<gene>
    <name evidence="5" type="ORF">AK812_SmicGene30152</name>
</gene>
<dbReference type="InterPro" id="IPR036875">
    <property type="entry name" value="Znf_CCHC_sf"/>
</dbReference>
<protein>
    <recommendedName>
        <fullName evidence="4">CCHC-type domain-containing protein</fullName>
    </recommendedName>
</protein>
<feature type="region of interest" description="Disordered" evidence="3">
    <location>
        <begin position="259"/>
        <end position="288"/>
    </location>
</feature>
<dbReference type="AlphaFoldDB" id="A0A1Q9D004"/>
<dbReference type="GO" id="GO:0003676">
    <property type="term" value="F:nucleic acid binding"/>
    <property type="evidence" value="ECO:0007669"/>
    <property type="project" value="InterPro"/>
</dbReference>
<name>A0A1Q9D004_SYMMI</name>